<dbReference type="SUPFAM" id="SSF52833">
    <property type="entry name" value="Thioredoxin-like"/>
    <property type="match status" value="1"/>
</dbReference>
<dbReference type="Gene3D" id="3.40.30.10">
    <property type="entry name" value="Glutaredoxin"/>
    <property type="match status" value="1"/>
</dbReference>
<organism evidence="7 8">
    <name type="scientific">Urochloa decumbens</name>
    <dbReference type="NCBI Taxonomy" id="240449"/>
    <lineage>
        <taxon>Eukaryota</taxon>
        <taxon>Viridiplantae</taxon>
        <taxon>Streptophyta</taxon>
        <taxon>Embryophyta</taxon>
        <taxon>Tracheophyta</taxon>
        <taxon>Spermatophyta</taxon>
        <taxon>Magnoliopsida</taxon>
        <taxon>Liliopsida</taxon>
        <taxon>Poales</taxon>
        <taxon>Poaceae</taxon>
        <taxon>PACMAD clade</taxon>
        <taxon>Panicoideae</taxon>
        <taxon>Panicodae</taxon>
        <taxon>Paniceae</taxon>
        <taxon>Melinidinae</taxon>
        <taxon>Urochloa</taxon>
    </lineage>
</organism>
<keyword evidence="4" id="KW-0963">Cytoplasm</keyword>
<dbReference type="InterPro" id="IPR036249">
    <property type="entry name" value="Thioredoxin-like_sf"/>
</dbReference>
<dbReference type="CDD" id="cd03058">
    <property type="entry name" value="GST_N_Tau"/>
    <property type="match status" value="1"/>
</dbReference>
<evidence type="ECO:0000313" key="8">
    <source>
        <dbReference type="Proteomes" id="UP001497457"/>
    </source>
</evidence>
<dbReference type="InterPro" id="IPR036282">
    <property type="entry name" value="Glutathione-S-Trfase_C_sf"/>
</dbReference>
<gene>
    <name evidence="7" type="ORF">URODEC1_LOCUS35015</name>
</gene>
<evidence type="ECO:0000256" key="3">
    <source>
        <dbReference type="ARBA" id="ARBA00047960"/>
    </source>
</evidence>
<reference evidence="7" key="1">
    <citation type="submission" date="2024-10" db="EMBL/GenBank/DDBJ databases">
        <authorList>
            <person name="Ryan C."/>
        </authorList>
    </citation>
    <scope>NUCLEOTIDE SEQUENCE [LARGE SCALE GENOMIC DNA]</scope>
</reference>
<comment type="catalytic activity">
    <reaction evidence="3 4">
        <text>RX + glutathione = an S-substituted glutathione + a halide anion + H(+)</text>
        <dbReference type="Rhea" id="RHEA:16437"/>
        <dbReference type="ChEBI" id="CHEBI:15378"/>
        <dbReference type="ChEBI" id="CHEBI:16042"/>
        <dbReference type="ChEBI" id="CHEBI:17792"/>
        <dbReference type="ChEBI" id="CHEBI:57925"/>
        <dbReference type="ChEBI" id="CHEBI:90779"/>
        <dbReference type="EC" id="2.5.1.18"/>
    </reaction>
</comment>
<accession>A0ABC8YK18</accession>
<dbReference type="GO" id="GO:0005829">
    <property type="term" value="C:cytosol"/>
    <property type="evidence" value="ECO:0007669"/>
    <property type="project" value="UniProtKB-SubCell"/>
</dbReference>
<dbReference type="FunFam" id="3.40.30.10:FF:000014">
    <property type="entry name" value="Tau class glutathione S-transferase"/>
    <property type="match status" value="1"/>
</dbReference>
<comment type="similarity">
    <text evidence="4">Belongs to the GST superfamily.</text>
</comment>
<dbReference type="GO" id="GO:0004364">
    <property type="term" value="F:glutathione transferase activity"/>
    <property type="evidence" value="ECO:0007669"/>
    <property type="project" value="UniProtKB-UniRule"/>
</dbReference>
<evidence type="ECO:0000259" key="6">
    <source>
        <dbReference type="PROSITE" id="PS50405"/>
    </source>
</evidence>
<evidence type="ECO:0000256" key="2">
    <source>
        <dbReference type="ARBA" id="ARBA00022679"/>
    </source>
</evidence>
<comment type="function">
    <text evidence="1">Conjugation of reduced glutathione to a wide number of exogenous and endogenous hydrophobic electrophiles.</text>
</comment>
<dbReference type="CDD" id="cd03185">
    <property type="entry name" value="GST_C_Tau"/>
    <property type="match status" value="1"/>
</dbReference>
<dbReference type="Gene3D" id="1.20.1050.10">
    <property type="match status" value="1"/>
</dbReference>
<dbReference type="PROSITE" id="PS50405">
    <property type="entry name" value="GST_CTER"/>
    <property type="match status" value="1"/>
</dbReference>
<dbReference type="Pfam" id="PF13417">
    <property type="entry name" value="GST_N_3"/>
    <property type="match status" value="1"/>
</dbReference>
<protein>
    <recommendedName>
        <fullName evidence="4">Glutathione S-transferase</fullName>
        <ecNumber evidence="4">2.5.1.18</ecNumber>
    </recommendedName>
</protein>
<evidence type="ECO:0000259" key="5">
    <source>
        <dbReference type="PROSITE" id="PS50404"/>
    </source>
</evidence>
<evidence type="ECO:0000256" key="4">
    <source>
        <dbReference type="RuleBase" id="RU369102"/>
    </source>
</evidence>
<comment type="subcellular location">
    <subcellularLocation>
        <location evidence="4">Cytoplasm</location>
        <location evidence="4">Cytosol</location>
    </subcellularLocation>
</comment>
<sequence>MANEKLQLLDFWVSPFGQRCRIEKGLPYEYLEQDLDNKSELLLRSNPVHKKIPVLLHDGRHPICESLIILQYIDEAFPAKGNPLLPSDSGSDPYARAQARFWADYVDKKLYGCGTRLWKLKGEAQAQARKEMVDTLKTLEGALGDNKFFGGEAFGFADVALVPFTAWFLTYERYGEFSVEKECPRLAAWAKRCGERESVAKTLSPPEKVYEFVGELKKRFGIE</sequence>
<dbReference type="InterPro" id="IPR040079">
    <property type="entry name" value="Glutathione_S-Trfase"/>
</dbReference>
<evidence type="ECO:0000313" key="7">
    <source>
        <dbReference type="EMBL" id="CAL4944741.1"/>
    </source>
</evidence>
<feature type="domain" description="GST C-terminal" evidence="6">
    <location>
        <begin position="92"/>
        <end position="220"/>
    </location>
</feature>
<dbReference type="Pfam" id="PF13410">
    <property type="entry name" value="GST_C_2"/>
    <property type="match status" value="1"/>
</dbReference>
<dbReference type="InterPro" id="IPR010987">
    <property type="entry name" value="Glutathione-S-Trfase_C-like"/>
</dbReference>
<dbReference type="InterPro" id="IPR045074">
    <property type="entry name" value="GST_C_Tau"/>
</dbReference>
<dbReference type="Proteomes" id="UP001497457">
    <property type="component" value="Chromosome 16b"/>
</dbReference>
<dbReference type="SFLD" id="SFLDG00358">
    <property type="entry name" value="Main_(cytGST)"/>
    <property type="match status" value="1"/>
</dbReference>
<dbReference type="AlphaFoldDB" id="A0ABC8YK18"/>
<feature type="domain" description="GST N-terminal" evidence="5">
    <location>
        <begin position="4"/>
        <end position="81"/>
    </location>
</feature>
<dbReference type="SFLD" id="SFLDG01152">
    <property type="entry name" value="Main.3:_Omega-_and_Tau-like"/>
    <property type="match status" value="1"/>
</dbReference>
<keyword evidence="8" id="KW-1185">Reference proteome</keyword>
<evidence type="ECO:0000256" key="1">
    <source>
        <dbReference type="ARBA" id="ARBA00003701"/>
    </source>
</evidence>
<dbReference type="PANTHER" id="PTHR11260">
    <property type="entry name" value="GLUTATHIONE S-TRANSFERASE, GST, SUPERFAMILY, GST DOMAIN CONTAINING"/>
    <property type="match status" value="1"/>
</dbReference>
<dbReference type="FunFam" id="1.20.1050.10:FF:000018">
    <property type="entry name" value="Glutathione S-transferase U20"/>
    <property type="match status" value="1"/>
</dbReference>
<dbReference type="SFLD" id="SFLDS00019">
    <property type="entry name" value="Glutathione_Transferase_(cytos"/>
    <property type="match status" value="1"/>
</dbReference>
<dbReference type="InterPro" id="IPR045073">
    <property type="entry name" value="Omega/Tau-like"/>
</dbReference>
<comment type="function">
    <text evidence="4">Is involved in the conjugation of reduced glutathione to a wide number of exogenous and endogenous hydrophobic electrophiles.</text>
</comment>
<keyword evidence="2 4" id="KW-0808">Transferase</keyword>
<dbReference type="PROSITE" id="PS50404">
    <property type="entry name" value="GST_NTER"/>
    <property type="match status" value="1"/>
</dbReference>
<proteinExistence type="inferred from homology"/>
<dbReference type="EMBL" id="OZ075126">
    <property type="protein sequence ID" value="CAL4944741.1"/>
    <property type="molecule type" value="Genomic_DNA"/>
</dbReference>
<dbReference type="EC" id="2.5.1.18" evidence="4"/>
<dbReference type="PANTHER" id="PTHR11260:SF732">
    <property type="entry name" value="GLUTATHIONE S-TRANSFERASE GSTU1-RELATED"/>
    <property type="match status" value="1"/>
</dbReference>
<name>A0ABC8YK18_9POAL</name>
<dbReference type="InterPro" id="IPR004045">
    <property type="entry name" value="Glutathione_S-Trfase_N"/>
</dbReference>
<dbReference type="SUPFAM" id="SSF47616">
    <property type="entry name" value="GST C-terminal domain-like"/>
    <property type="match status" value="1"/>
</dbReference>